<dbReference type="SMART" id="SM00493">
    <property type="entry name" value="TOPRIM"/>
    <property type="match status" value="1"/>
</dbReference>
<dbReference type="RefSeq" id="WP_369189090.1">
    <property type="nucleotide sequence ID" value="NZ_CP163431.1"/>
</dbReference>
<dbReference type="InterPro" id="IPR014015">
    <property type="entry name" value="Helicase_SF3_DNA-vir"/>
</dbReference>
<dbReference type="Gene3D" id="3.40.50.300">
    <property type="entry name" value="P-loop containing nucleotide triphosphate hydrolases"/>
    <property type="match status" value="1"/>
</dbReference>
<dbReference type="AlphaFoldDB" id="A0AB39MDT4"/>
<dbReference type="InterPro" id="IPR045455">
    <property type="entry name" value="NrS-1_pol-like_helicase"/>
</dbReference>
<dbReference type="NCBIfam" id="TIGR01613">
    <property type="entry name" value="primase_Cterm"/>
    <property type="match status" value="1"/>
</dbReference>
<evidence type="ECO:0000256" key="4">
    <source>
        <dbReference type="SAM" id="MobiDB-lite"/>
    </source>
</evidence>
<organism evidence="6">
    <name type="scientific">Streptomyces sp. R08</name>
    <dbReference type="NCBI Taxonomy" id="3238624"/>
    <lineage>
        <taxon>Bacteria</taxon>
        <taxon>Bacillati</taxon>
        <taxon>Actinomycetota</taxon>
        <taxon>Actinomycetes</taxon>
        <taxon>Kitasatosporales</taxon>
        <taxon>Streptomycetaceae</taxon>
        <taxon>Streptomyces</taxon>
    </lineage>
</organism>
<dbReference type="InterPro" id="IPR006500">
    <property type="entry name" value="Helicase_put_C_phage/plasmid"/>
</dbReference>
<dbReference type="GO" id="GO:0016787">
    <property type="term" value="F:hydrolase activity"/>
    <property type="evidence" value="ECO:0007669"/>
    <property type="project" value="UniProtKB-KW"/>
</dbReference>
<evidence type="ECO:0000256" key="2">
    <source>
        <dbReference type="ARBA" id="ARBA00022801"/>
    </source>
</evidence>
<dbReference type="EMBL" id="CP163431">
    <property type="protein sequence ID" value="XDQ03109.1"/>
    <property type="molecule type" value="Genomic_DNA"/>
</dbReference>
<reference evidence="6" key="1">
    <citation type="submission" date="2024-07" db="EMBL/GenBank/DDBJ databases">
        <authorList>
            <person name="Yu S.T."/>
        </authorList>
    </citation>
    <scope>NUCLEOTIDE SEQUENCE</scope>
    <source>
        <strain evidence="6">R08</strain>
    </source>
</reference>
<protein>
    <submittedName>
        <fullName evidence="6">Phage/plasmid primase, P4 family</fullName>
    </submittedName>
</protein>
<evidence type="ECO:0000256" key="3">
    <source>
        <dbReference type="ARBA" id="ARBA00022840"/>
    </source>
</evidence>
<keyword evidence="1" id="KW-0547">Nucleotide-binding</keyword>
<dbReference type="PANTHER" id="PTHR35372:SF2">
    <property type="entry name" value="SF3 HELICASE DOMAIN-CONTAINING PROTEIN"/>
    <property type="match status" value="1"/>
</dbReference>
<name>A0AB39MDT4_9ACTN</name>
<feature type="region of interest" description="Disordered" evidence="4">
    <location>
        <begin position="332"/>
        <end position="351"/>
    </location>
</feature>
<evidence type="ECO:0000256" key="1">
    <source>
        <dbReference type="ARBA" id="ARBA00022741"/>
    </source>
</evidence>
<sequence>MKFAEVLARFADVTEQNDGGYLALCPAHQDSRPSLRIWRGDDHKVRITCRAGCRTETVVSAVKLTWGDLFNATGPGATVPRERPKLVGAGPTAALALYVDRALEGLHDAASRVGAQAMAYAAKRFGVDEDLAEDLRLGADDGLKVPNFPFRSKAFTRYPRLTVPLLDFRGVARGLQGRDLSGKCPGRWVSLRNPEGERWAPYGVFRGQGGYGVTLVTEGPGDALTACAVGYDAVAVRGASLAGNPDLAAELADGLKGSQVIVAGDNDAAGRGFTQRLAEGLADHGVAVYTLTVPNSGEDLTDWRERDPHAFPFALHHAVKSARPVGSSAEAQAEAVSAELTDRTGTDVVTRDEGSEAARILAGLINRYGESDAMNAHALVAWSDGCIRFAPGLGFYVWNGRTWERSEVRVRQEIHRMGAALVLAGETQKARGFTMTTRIDALMTELRSVPTVHVDAAEFDNRPHLLSFKNGTVDLRTGELRPHDKRDMLTYRLALDYNAQAECPRWERFLTEIFPGDPEMPGYFQRLIGYGITGENSEQCFCVCWGKGANGKSVATDTLTAVFRAISRTTPFATFEEKQSGGIPNDLAALRGSRLVMASEGESGKPMSESVLKRVTGKDEIAARFLRQEFFTFKPTFLLLLATNHRPKFKGADEGLWRRVKLLPFTRYFAPHERDYGLDVKLLQEADGIAAWAVRGAVEWYRGGLKDPSAITRASNEYRATSDALAGFLPGVLEHCEDSHVMNGNDAFNAYLDWCEAENLPQKERWTRRTFYGALEERGVTRVIKRAGVALAGVRVADQAPPADGPGIFAK</sequence>
<feature type="compositionally biased region" description="Basic and acidic residues" evidence="4">
    <location>
        <begin position="340"/>
        <end position="351"/>
    </location>
</feature>
<dbReference type="Gene3D" id="3.40.1360.10">
    <property type="match status" value="1"/>
</dbReference>
<dbReference type="InterPro" id="IPR006171">
    <property type="entry name" value="TOPRIM_dom"/>
</dbReference>
<dbReference type="Pfam" id="PF19263">
    <property type="entry name" value="DUF5906"/>
    <property type="match status" value="1"/>
</dbReference>
<dbReference type="PROSITE" id="PS51206">
    <property type="entry name" value="SF3_HELICASE_1"/>
    <property type="match status" value="1"/>
</dbReference>
<dbReference type="GO" id="GO:0005524">
    <property type="term" value="F:ATP binding"/>
    <property type="evidence" value="ECO:0007669"/>
    <property type="project" value="UniProtKB-KW"/>
</dbReference>
<dbReference type="InterPro" id="IPR027417">
    <property type="entry name" value="P-loop_NTPase"/>
</dbReference>
<keyword evidence="3" id="KW-0067">ATP-binding</keyword>
<dbReference type="SUPFAM" id="SSF56731">
    <property type="entry name" value="DNA primase core"/>
    <property type="match status" value="1"/>
</dbReference>
<dbReference type="InterPro" id="IPR051620">
    <property type="entry name" value="ORF904-like_C"/>
</dbReference>
<accession>A0AB39MDT4</accession>
<feature type="domain" description="SF3 helicase" evidence="5">
    <location>
        <begin position="519"/>
        <end position="678"/>
    </location>
</feature>
<dbReference type="PANTHER" id="PTHR35372">
    <property type="entry name" value="ATP BINDING PROTEIN-RELATED"/>
    <property type="match status" value="1"/>
</dbReference>
<dbReference type="InterPro" id="IPR014818">
    <property type="entry name" value="Phage/plasmid_primase_P4_C"/>
</dbReference>
<dbReference type="Pfam" id="PF13155">
    <property type="entry name" value="Toprim_2"/>
    <property type="match status" value="1"/>
</dbReference>
<evidence type="ECO:0000313" key="6">
    <source>
        <dbReference type="EMBL" id="XDQ03109.1"/>
    </source>
</evidence>
<dbReference type="Pfam" id="PF08706">
    <property type="entry name" value="D5_N"/>
    <property type="match status" value="1"/>
</dbReference>
<dbReference type="SMART" id="SM00885">
    <property type="entry name" value="D5_N"/>
    <property type="match status" value="1"/>
</dbReference>
<gene>
    <name evidence="6" type="ORF">AB5J58_24475</name>
</gene>
<proteinExistence type="predicted"/>
<keyword evidence="2" id="KW-0378">Hydrolase</keyword>
<evidence type="ECO:0000259" key="5">
    <source>
        <dbReference type="PROSITE" id="PS51206"/>
    </source>
</evidence>